<name>A0A2L0ES27_SORCE</name>
<feature type="domain" description="Transposase IS701-like DDE" evidence="2">
    <location>
        <begin position="143"/>
        <end position="211"/>
    </location>
</feature>
<reference evidence="3 4" key="1">
    <citation type="submission" date="2015-09" db="EMBL/GenBank/DDBJ databases">
        <title>Sorangium comparison.</title>
        <authorList>
            <person name="Zaburannyi N."/>
            <person name="Bunk B."/>
            <person name="Overmann J."/>
            <person name="Mueller R."/>
        </authorList>
    </citation>
    <scope>NUCLEOTIDE SEQUENCE [LARGE SCALE GENOMIC DNA]</scope>
    <source>
        <strain evidence="3 4">So ce26</strain>
    </source>
</reference>
<evidence type="ECO:0000256" key="1">
    <source>
        <dbReference type="SAM" id="MobiDB-lite"/>
    </source>
</evidence>
<feature type="region of interest" description="Disordered" evidence="1">
    <location>
        <begin position="28"/>
        <end position="68"/>
    </location>
</feature>
<feature type="compositionally biased region" description="Basic and acidic residues" evidence="1">
    <location>
        <begin position="41"/>
        <end position="68"/>
    </location>
</feature>
<gene>
    <name evidence="3" type="ORF">SOCE26_035440</name>
</gene>
<dbReference type="EMBL" id="CP012673">
    <property type="protein sequence ID" value="AUX42117.1"/>
    <property type="molecule type" value="Genomic_DNA"/>
</dbReference>
<dbReference type="InterPro" id="IPR038721">
    <property type="entry name" value="IS701-like_DDE_dom"/>
</dbReference>
<dbReference type="Proteomes" id="UP000238348">
    <property type="component" value="Chromosome"/>
</dbReference>
<feature type="region of interest" description="Disordered" evidence="1">
    <location>
        <begin position="199"/>
        <end position="220"/>
    </location>
</feature>
<accession>A0A2L0ES27</accession>
<evidence type="ECO:0000313" key="3">
    <source>
        <dbReference type="EMBL" id="AUX42117.1"/>
    </source>
</evidence>
<proteinExistence type="predicted"/>
<sequence length="220" mass="25506">MSDGLHIAQLIDQHVEQILRSFQDLGSPQLHAMPHQKRRNHESTKSETETRHPASRAIREPDDRRGDQRHQYVINEVPLEVRNPRPLDPVELMKLRRISLFHIRPRMRWDPSGGRSYVRRRHRRRLKTTFPKSPNRSGVTPRTEHLPIDLELDLPTSWTDEPERRTKAKIPRSLQCQTEIELALGMTDRALRDGIPGDMLLADSGDGESRASRRGALARL</sequence>
<protein>
    <recommendedName>
        <fullName evidence="2">Transposase IS701-like DDE domain-containing protein</fullName>
    </recommendedName>
</protein>
<dbReference type="AlphaFoldDB" id="A0A2L0ES27"/>
<evidence type="ECO:0000313" key="4">
    <source>
        <dbReference type="Proteomes" id="UP000238348"/>
    </source>
</evidence>
<dbReference type="Pfam" id="PF13546">
    <property type="entry name" value="DDE_5"/>
    <property type="match status" value="1"/>
</dbReference>
<evidence type="ECO:0000259" key="2">
    <source>
        <dbReference type="Pfam" id="PF13546"/>
    </source>
</evidence>
<organism evidence="3 4">
    <name type="scientific">Sorangium cellulosum</name>
    <name type="common">Polyangium cellulosum</name>
    <dbReference type="NCBI Taxonomy" id="56"/>
    <lineage>
        <taxon>Bacteria</taxon>
        <taxon>Pseudomonadati</taxon>
        <taxon>Myxococcota</taxon>
        <taxon>Polyangia</taxon>
        <taxon>Polyangiales</taxon>
        <taxon>Polyangiaceae</taxon>
        <taxon>Sorangium</taxon>
    </lineage>
</organism>